<proteinExistence type="predicted"/>
<comment type="caution">
    <text evidence="2">The sequence shown here is derived from an EMBL/GenBank/DDBJ whole genome shotgun (WGS) entry which is preliminary data.</text>
</comment>
<dbReference type="EMBL" id="VSRR010006767">
    <property type="protein sequence ID" value="MPC45521.1"/>
    <property type="molecule type" value="Genomic_DNA"/>
</dbReference>
<organism evidence="2 3">
    <name type="scientific">Portunus trituberculatus</name>
    <name type="common">Swimming crab</name>
    <name type="synonym">Neptunus trituberculatus</name>
    <dbReference type="NCBI Taxonomy" id="210409"/>
    <lineage>
        <taxon>Eukaryota</taxon>
        <taxon>Metazoa</taxon>
        <taxon>Ecdysozoa</taxon>
        <taxon>Arthropoda</taxon>
        <taxon>Crustacea</taxon>
        <taxon>Multicrustacea</taxon>
        <taxon>Malacostraca</taxon>
        <taxon>Eumalacostraca</taxon>
        <taxon>Eucarida</taxon>
        <taxon>Decapoda</taxon>
        <taxon>Pleocyemata</taxon>
        <taxon>Brachyura</taxon>
        <taxon>Eubrachyura</taxon>
        <taxon>Portunoidea</taxon>
        <taxon>Portunidae</taxon>
        <taxon>Portuninae</taxon>
        <taxon>Portunus</taxon>
    </lineage>
</organism>
<evidence type="ECO:0000313" key="2">
    <source>
        <dbReference type="EMBL" id="MPC45521.1"/>
    </source>
</evidence>
<evidence type="ECO:0000313" key="3">
    <source>
        <dbReference type="Proteomes" id="UP000324222"/>
    </source>
</evidence>
<evidence type="ECO:0000256" key="1">
    <source>
        <dbReference type="SAM" id="MobiDB-lite"/>
    </source>
</evidence>
<sequence length="102" mass="12660">MLEEGIVRLYYRFKLDKFWFRKVMAQRMRSLMRWIMYVVLVWWQRRLCMARYRPFMVLRRLWLRRTVFTSFLPPKTTNRVSGTCHSSARSNSLNDTVARNFQ</sequence>
<keyword evidence="3" id="KW-1185">Reference proteome</keyword>
<dbReference type="Proteomes" id="UP000324222">
    <property type="component" value="Unassembled WGS sequence"/>
</dbReference>
<name>A0A5B7FE76_PORTR</name>
<gene>
    <name evidence="2" type="ORF">E2C01_039223</name>
</gene>
<feature type="region of interest" description="Disordered" evidence="1">
    <location>
        <begin position="77"/>
        <end position="102"/>
    </location>
</feature>
<reference evidence="2 3" key="1">
    <citation type="submission" date="2019-05" db="EMBL/GenBank/DDBJ databases">
        <title>Another draft genome of Portunus trituberculatus and its Hox gene families provides insights of decapod evolution.</title>
        <authorList>
            <person name="Jeong J.-H."/>
            <person name="Song I."/>
            <person name="Kim S."/>
            <person name="Choi T."/>
            <person name="Kim D."/>
            <person name="Ryu S."/>
            <person name="Kim W."/>
        </authorList>
    </citation>
    <scope>NUCLEOTIDE SEQUENCE [LARGE SCALE GENOMIC DNA]</scope>
    <source>
        <tissue evidence="2">Muscle</tissue>
    </source>
</reference>
<protein>
    <submittedName>
        <fullName evidence="2">Uncharacterized protein</fullName>
    </submittedName>
</protein>
<dbReference type="AlphaFoldDB" id="A0A5B7FE76"/>
<accession>A0A5B7FE76</accession>